<proteinExistence type="predicted"/>
<name>A0A1G6B1J1_EUBOX</name>
<evidence type="ECO:0000313" key="2">
    <source>
        <dbReference type="Proteomes" id="UP000199228"/>
    </source>
</evidence>
<reference evidence="1 2" key="1">
    <citation type="submission" date="2016-10" db="EMBL/GenBank/DDBJ databases">
        <authorList>
            <person name="de Groot N.N."/>
        </authorList>
    </citation>
    <scope>NUCLEOTIDE SEQUENCE [LARGE SCALE GENOMIC DNA]</scope>
    <source>
        <strain evidence="1 2">DSM 3217</strain>
    </source>
</reference>
<dbReference type="AlphaFoldDB" id="A0A1G6B1J1"/>
<accession>A0A1G6B1J1</accession>
<dbReference type="OrthoDB" id="9884047at2"/>
<protein>
    <submittedName>
        <fullName evidence="1">Uncharacterized protein</fullName>
    </submittedName>
</protein>
<dbReference type="Proteomes" id="UP000199228">
    <property type="component" value="Unassembled WGS sequence"/>
</dbReference>
<organism evidence="1 2">
    <name type="scientific">Eubacterium oxidoreducens</name>
    <dbReference type="NCBI Taxonomy" id="1732"/>
    <lineage>
        <taxon>Bacteria</taxon>
        <taxon>Bacillati</taxon>
        <taxon>Bacillota</taxon>
        <taxon>Clostridia</taxon>
        <taxon>Eubacteriales</taxon>
        <taxon>Eubacteriaceae</taxon>
        <taxon>Eubacterium</taxon>
    </lineage>
</organism>
<sequence>MSKIFITNIISDTLKTNGKPEITNLKLHELICDRQIEGGTLERQVTSILDFNEYQSVISNGFYTVNDEKDSPLSVDSPFNEKEYENGKIIQIGYPKRY</sequence>
<gene>
    <name evidence="1" type="ORF">SAMN02910417_01056</name>
</gene>
<dbReference type="EMBL" id="FMXR01000008">
    <property type="protein sequence ID" value="SDB14550.1"/>
    <property type="molecule type" value="Genomic_DNA"/>
</dbReference>
<dbReference type="RefSeq" id="WP_090172985.1">
    <property type="nucleotide sequence ID" value="NZ_FMXR01000008.1"/>
</dbReference>
<keyword evidence="2" id="KW-1185">Reference proteome</keyword>
<evidence type="ECO:0000313" key="1">
    <source>
        <dbReference type="EMBL" id="SDB14550.1"/>
    </source>
</evidence>